<evidence type="ECO:0000256" key="10">
    <source>
        <dbReference type="ARBA" id="ARBA00060204"/>
    </source>
</evidence>
<keyword evidence="4 12" id="KW-0812">Transmembrane</keyword>
<keyword evidence="5 12" id="KW-0999">Mitochondrion inner membrane</keyword>
<organism evidence="13 14">
    <name type="scientific">Colletotrichum chlorophyti</name>
    <dbReference type="NCBI Taxonomy" id="708187"/>
    <lineage>
        <taxon>Eukaryota</taxon>
        <taxon>Fungi</taxon>
        <taxon>Dikarya</taxon>
        <taxon>Ascomycota</taxon>
        <taxon>Pezizomycotina</taxon>
        <taxon>Sordariomycetes</taxon>
        <taxon>Hypocreomycetidae</taxon>
        <taxon>Glomerellales</taxon>
        <taxon>Glomerellaceae</taxon>
        <taxon>Colletotrichum</taxon>
    </lineage>
</organism>
<name>A0A1Q8S7X2_9PEZI</name>
<evidence type="ECO:0000313" key="14">
    <source>
        <dbReference type="Proteomes" id="UP000186583"/>
    </source>
</evidence>
<evidence type="ECO:0000256" key="4">
    <source>
        <dbReference type="ARBA" id="ARBA00022692"/>
    </source>
</evidence>
<dbReference type="STRING" id="708187.A0A1Q8S7X2"/>
<sequence length="231" mass="25487">MIRHSTSATAICAPTRLGLAPQLQPLFLQRSYATQFGLGTTAKPGPKRKTVTPFNDNGSVPWSELSAGEKAARATQQSFNFGLILAGLAGGVVYVLWTDLLSPDSKVAHFNRVVDRIKSDPKCNELLGDGKKIVAHGEETYNKWRRARPIASTVNTDSRGHEHLKMHFHVEGPLNKGVVYVHMVKTPFSGDFQYKYLYVDVRGHQRIYLENSDTSSSGSGKSVKFLGINWG</sequence>
<reference evidence="13 14" key="1">
    <citation type="submission" date="2016-11" db="EMBL/GenBank/DDBJ databases">
        <title>Draft Genome Assembly of Colletotrichum chlorophyti a pathogen of herbaceous plants.</title>
        <authorList>
            <person name="Gan P."/>
            <person name="Narusaka M."/>
            <person name="Tsushima A."/>
            <person name="Narusaka Y."/>
            <person name="Takano Y."/>
            <person name="Shirasu K."/>
        </authorList>
    </citation>
    <scope>NUCLEOTIDE SEQUENCE [LARGE SCALE GENOMIC DNA]</scope>
    <source>
        <strain evidence="13 14">NTL11</strain>
    </source>
</reference>
<comment type="caution">
    <text evidence="13">The sequence shown here is derived from an EMBL/GenBank/DDBJ whole genome shotgun (WGS) entry which is preliminary data.</text>
</comment>
<dbReference type="InterPro" id="IPR038552">
    <property type="entry name" value="Tim21_IMS_sf"/>
</dbReference>
<evidence type="ECO:0000256" key="6">
    <source>
        <dbReference type="ARBA" id="ARBA00022946"/>
    </source>
</evidence>
<feature type="transmembrane region" description="Helical" evidence="12">
    <location>
        <begin position="79"/>
        <end position="97"/>
    </location>
</feature>
<dbReference type="PANTHER" id="PTHR13032:SF6">
    <property type="entry name" value="MITOCHONDRIAL IMPORT INNER MEMBRANE TRANSLOCASE SUBUNIT TIM21"/>
    <property type="match status" value="1"/>
</dbReference>
<evidence type="ECO:0000256" key="12">
    <source>
        <dbReference type="RuleBase" id="RU367142"/>
    </source>
</evidence>
<keyword evidence="6" id="KW-0809">Transit peptide</keyword>
<evidence type="ECO:0000256" key="3">
    <source>
        <dbReference type="ARBA" id="ARBA00020726"/>
    </source>
</evidence>
<dbReference type="Pfam" id="PF08294">
    <property type="entry name" value="TIM21"/>
    <property type="match status" value="1"/>
</dbReference>
<dbReference type="FunFam" id="3.10.450.320:FF:000002">
    <property type="entry name" value="Mitochondrial import inner membrane translocase subunit tim21"/>
    <property type="match status" value="1"/>
</dbReference>
<dbReference type="OrthoDB" id="436405at2759"/>
<keyword evidence="14" id="KW-1185">Reference proteome</keyword>
<evidence type="ECO:0000256" key="1">
    <source>
        <dbReference type="ARBA" id="ARBA00004434"/>
    </source>
</evidence>
<gene>
    <name evidence="13" type="ORF">CCHL11_01239</name>
</gene>
<comment type="subunit">
    <text evidence="11">Component of the TIM23 complex, at least composed of TIM23, TIM17, TIM50 and TIM21.</text>
</comment>
<comment type="function">
    <text evidence="10">Essential component of the TIM23 complex, a complex that mediates the translocation of transit peptide-containing proteins across the mitochondrial inner membrane. Required to keep the TOM and the TIM23 complexes in close contact. At some point, it is released from the TOM23 complex to allow protein translocation into the mitochondrial matrix.</text>
</comment>
<dbReference type="Proteomes" id="UP000186583">
    <property type="component" value="Unassembled WGS sequence"/>
</dbReference>
<keyword evidence="9 12" id="KW-0472">Membrane</keyword>
<comment type="subcellular location">
    <subcellularLocation>
        <location evidence="1 12">Mitochondrion inner membrane</location>
        <topology evidence="1 12">Single-pass membrane protein</topology>
    </subcellularLocation>
</comment>
<protein>
    <recommendedName>
        <fullName evidence="3 12">Mitochondrial import inner membrane translocase subunit Tim21</fullName>
    </recommendedName>
</protein>
<evidence type="ECO:0000256" key="9">
    <source>
        <dbReference type="ARBA" id="ARBA00023136"/>
    </source>
</evidence>
<comment type="similarity">
    <text evidence="2 12">Belongs to the TIM21 family.</text>
</comment>
<evidence type="ECO:0000256" key="2">
    <source>
        <dbReference type="ARBA" id="ARBA00010867"/>
    </source>
</evidence>
<evidence type="ECO:0000256" key="11">
    <source>
        <dbReference type="ARBA" id="ARBA00063758"/>
    </source>
</evidence>
<evidence type="ECO:0000313" key="13">
    <source>
        <dbReference type="EMBL" id="OLN97535.1"/>
    </source>
</evidence>
<dbReference type="Gene3D" id="3.10.450.320">
    <property type="entry name" value="Mitochondrial import inner membrane translocase subunit Tim21"/>
    <property type="match status" value="1"/>
</dbReference>
<evidence type="ECO:0000256" key="7">
    <source>
        <dbReference type="ARBA" id="ARBA00022989"/>
    </source>
</evidence>
<keyword evidence="12" id="KW-0813">Transport</keyword>
<dbReference type="AlphaFoldDB" id="A0A1Q8S7X2"/>
<keyword evidence="12" id="KW-0653">Protein transport</keyword>
<keyword evidence="7 12" id="KW-1133">Transmembrane helix</keyword>
<dbReference type="EMBL" id="MPGH01000008">
    <property type="protein sequence ID" value="OLN97535.1"/>
    <property type="molecule type" value="Genomic_DNA"/>
</dbReference>
<accession>A0A1Q8S7X2</accession>
<proteinExistence type="inferred from homology"/>
<keyword evidence="8 12" id="KW-0496">Mitochondrion</keyword>
<dbReference type="PANTHER" id="PTHR13032">
    <property type="entry name" value="MITOCHONDRIAL IMPORT INNER MEMBRANE TRANSLOCASE SUBUNIT TIM21"/>
    <property type="match status" value="1"/>
</dbReference>
<dbReference type="GO" id="GO:0030150">
    <property type="term" value="P:protein import into mitochondrial matrix"/>
    <property type="evidence" value="ECO:0007669"/>
    <property type="project" value="UniProtKB-UniRule"/>
</dbReference>
<keyword evidence="12" id="KW-0811">Translocation</keyword>
<dbReference type="GO" id="GO:0005744">
    <property type="term" value="C:TIM23 mitochondrial import inner membrane translocase complex"/>
    <property type="evidence" value="ECO:0007669"/>
    <property type="project" value="UniProtKB-UniRule"/>
</dbReference>
<dbReference type="InterPro" id="IPR013261">
    <property type="entry name" value="Tim21"/>
</dbReference>
<evidence type="ECO:0000256" key="5">
    <source>
        <dbReference type="ARBA" id="ARBA00022792"/>
    </source>
</evidence>
<evidence type="ECO:0000256" key="8">
    <source>
        <dbReference type="ARBA" id="ARBA00023128"/>
    </source>
</evidence>